<dbReference type="PANTHER" id="PTHR30629:SF2">
    <property type="entry name" value="PROPHAGE INTEGRASE INTS-RELATED"/>
    <property type="match status" value="1"/>
</dbReference>
<feature type="domain" description="Tyr recombinase" evidence="6">
    <location>
        <begin position="207"/>
        <end position="381"/>
    </location>
</feature>
<dbReference type="EnsemblBacteria" id="ADF59962">
    <property type="protein sequence ID" value="ADF59962"/>
    <property type="gene ID" value="ECL_00396"/>
</dbReference>
<keyword evidence="3 5" id="KW-0238">DNA-binding</keyword>
<reference evidence="8 9" key="1">
    <citation type="journal article" date="2010" name="J. Bacteriol.">
        <title>Complete genome sequence of Enterobacter cloacae subsp. cloacae type strain ATCC 13047.</title>
        <authorList>
            <person name="Ren Y."/>
            <person name="Ren Y."/>
            <person name="Zhou Z."/>
            <person name="Guo X."/>
            <person name="Li Y."/>
            <person name="Feng L."/>
            <person name="Wang L."/>
        </authorList>
    </citation>
    <scope>NUCLEOTIDE SEQUENCE [LARGE SCALE GENOMIC DNA]</scope>
    <source>
        <strain evidence="9">ATCC 13047 / DSM 30054 / NBRC 13535 / NCTC 10005 / WDCM 00083 / NCDC 279-56</strain>
    </source>
</reference>
<dbReference type="Pfam" id="PF00589">
    <property type="entry name" value="Phage_integrase"/>
    <property type="match status" value="1"/>
</dbReference>
<keyword evidence="9" id="KW-1185">Reference proteome</keyword>
<protein>
    <submittedName>
        <fullName evidence="8">Putative integrase</fullName>
    </submittedName>
</protein>
<dbReference type="KEGG" id="enc:ECL_00396"/>
<evidence type="ECO:0000259" key="7">
    <source>
        <dbReference type="PROSITE" id="PS51900"/>
    </source>
</evidence>
<dbReference type="Gene3D" id="3.30.160.390">
    <property type="entry name" value="Integrase, DNA-binding domain"/>
    <property type="match status" value="1"/>
</dbReference>
<dbReference type="HOGENOM" id="CLU_027562_17_7_6"/>
<dbReference type="Gene3D" id="1.10.443.10">
    <property type="entry name" value="Intergrase catalytic core"/>
    <property type="match status" value="1"/>
</dbReference>
<name>A0A0H3CHC0_ENTCC</name>
<dbReference type="InterPro" id="IPR025166">
    <property type="entry name" value="Integrase_DNA_bind_dom"/>
</dbReference>
<evidence type="ECO:0000313" key="9">
    <source>
        <dbReference type="Proteomes" id="UP000002363"/>
    </source>
</evidence>
<dbReference type="Proteomes" id="UP000002363">
    <property type="component" value="Chromosome"/>
</dbReference>
<comment type="similarity">
    <text evidence="1">Belongs to the 'phage' integrase family.</text>
</comment>
<evidence type="ECO:0000259" key="6">
    <source>
        <dbReference type="PROSITE" id="PS51898"/>
    </source>
</evidence>
<dbReference type="CDD" id="cd00796">
    <property type="entry name" value="INT_Rci_Hp1_C"/>
    <property type="match status" value="1"/>
</dbReference>
<evidence type="ECO:0000256" key="4">
    <source>
        <dbReference type="ARBA" id="ARBA00023172"/>
    </source>
</evidence>
<dbReference type="InterPro" id="IPR044068">
    <property type="entry name" value="CB"/>
</dbReference>
<evidence type="ECO:0000256" key="5">
    <source>
        <dbReference type="PROSITE-ProRule" id="PRU01248"/>
    </source>
</evidence>
<dbReference type="InterPro" id="IPR038488">
    <property type="entry name" value="Integrase_DNA-bd_sf"/>
</dbReference>
<evidence type="ECO:0000256" key="2">
    <source>
        <dbReference type="ARBA" id="ARBA00022908"/>
    </source>
</evidence>
<dbReference type="InterPro" id="IPR011010">
    <property type="entry name" value="DNA_brk_join_enz"/>
</dbReference>
<evidence type="ECO:0000256" key="3">
    <source>
        <dbReference type="ARBA" id="ARBA00023125"/>
    </source>
</evidence>
<proteinExistence type="inferred from homology"/>
<dbReference type="GO" id="GO:0006310">
    <property type="term" value="P:DNA recombination"/>
    <property type="evidence" value="ECO:0007669"/>
    <property type="project" value="UniProtKB-KW"/>
</dbReference>
<accession>A0A0H3CHC0</accession>
<dbReference type="PROSITE" id="PS51898">
    <property type="entry name" value="TYR_RECOMBINASE"/>
    <property type="match status" value="1"/>
</dbReference>
<dbReference type="PANTHER" id="PTHR30629">
    <property type="entry name" value="PROPHAGE INTEGRASE"/>
    <property type="match status" value="1"/>
</dbReference>
<keyword evidence="4" id="KW-0233">DNA recombination</keyword>
<keyword evidence="2" id="KW-0229">DNA integration</keyword>
<dbReference type="EMBL" id="CP001918">
    <property type="protein sequence ID" value="ADF59962.1"/>
    <property type="molecule type" value="Genomic_DNA"/>
</dbReference>
<dbReference type="Gene3D" id="1.10.150.130">
    <property type="match status" value="1"/>
</dbReference>
<dbReference type="GO" id="GO:0015074">
    <property type="term" value="P:DNA integration"/>
    <property type="evidence" value="ECO:0007669"/>
    <property type="project" value="UniProtKB-KW"/>
</dbReference>
<dbReference type="STRING" id="716541.ECL_00396"/>
<organism evidence="8 9">
    <name type="scientific">Enterobacter cloacae subsp. cloacae (strain ATCC 13047 / DSM 30054 / NBRC 13535 / NCTC 10005 / WDCM 00083 / NCDC 279-56)</name>
    <dbReference type="NCBI Taxonomy" id="716541"/>
    <lineage>
        <taxon>Bacteria</taxon>
        <taxon>Pseudomonadati</taxon>
        <taxon>Pseudomonadota</taxon>
        <taxon>Gammaproteobacteria</taxon>
        <taxon>Enterobacterales</taxon>
        <taxon>Enterobacteriaceae</taxon>
        <taxon>Enterobacter</taxon>
        <taxon>Enterobacter cloacae complex</taxon>
    </lineage>
</organism>
<dbReference type="InterPro" id="IPR013762">
    <property type="entry name" value="Integrase-like_cat_sf"/>
</dbReference>
<dbReference type="InterPro" id="IPR010998">
    <property type="entry name" value="Integrase_recombinase_N"/>
</dbReference>
<gene>
    <name evidence="8" type="ordered locus">ECL_00396</name>
</gene>
<dbReference type="SUPFAM" id="SSF56349">
    <property type="entry name" value="DNA breaking-rejoining enzymes"/>
    <property type="match status" value="1"/>
</dbReference>
<evidence type="ECO:0000256" key="1">
    <source>
        <dbReference type="ARBA" id="ARBA00008857"/>
    </source>
</evidence>
<dbReference type="PROSITE" id="PS51900">
    <property type="entry name" value="CB"/>
    <property type="match status" value="1"/>
</dbReference>
<sequence length="398" mass="45724">MSSPKRFRFTNQLIKSLPPNTSDARSTDAEYSDTEISGLKCLVSRREGRKKFLLRYLYHGRKRAIAIGHWPEVDVNLARQIAIEHKRSLATGTDPKQERENKRMELTFDELFNQHYLPWAKSAKRSWGKDVQRYRDHIRPAIGQRLLSDITPASILRLQQTLSTSLSAATCNRVIVLIKAVFTWAGRQSMTSVHPARVVQLLRENNARQRYFTEDEIRRIFLSADNDTSPVAARYVKLLLLTGLRRDELRLAKWEHVDPVKRTLWLPETKNGYGRIVHLNSLAMDVIRTLPTQRGNPWLFIGKKQGMPLSNPVKAFQRIVRRAGIFDKEVCIHTCRHSVAALIVSYGGTLYDVQAQLGHRSSQSSQRYAHLHPQRLQNTSQLLAERITAQLPDLLPVD</sequence>
<dbReference type="GO" id="GO:0003677">
    <property type="term" value="F:DNA binding"/>
    <property type="evidence" value="ECO:0007669"/>
    <property type="project" value="UniProtKB-UniRule"/>
</dbReference>
<dbReference type="OrthoDB" id="9057547at2"/>
<dbReference type="AlphaFoldDB" id="A0A0H3CHC0"/>
<dbReference type="Pfam" id="PF13356">
    <property type="entry name" value="Arm-DNA-bind_3"/>
    <property type="match status" value="1"/>
</dbReference>
<dbReference type="PATRIC" id="fig|716541.4.peg.682"/>
<dbReference type="InterPro" id="IPR050808">
    <property type="entry name" value="Phage_Integrase"/>
</dbReference>
<evidence type="ECO:0000313" key="8">
    <source>
        <dbReference type="EMBL" id="ADF59962.1"/>
    </source>
</evidence>
<dbReference type="RefSeq" id="WP_013095144.1">
    <property type="nucleotide sequence ID" value="NC_014121.1"/>
</dbReference>
<feature type="domain" description="Core-binding (CB)" evidence="7">
    <location>
        <begin position="106"/>
        <end position="186"/>
    </location>
</feature>
<dbReference type="eggNOG" id="COG4974">
    <property type="taxonomic scope" value="Bacteria"/>
</dbReference>
<dbReference type="InterPro" id="IPR002104">
    <property type="entry name" value="Integrase_catalytic"/>
</dbReference>